<feature type="compositionally biased region" description="Basic and acidic residues" evidence="1">
    <location>
        <begin position="131"/>
        <end position="147"/>
    </location>
</feature>
<dbReference type="AlphaFoldDB" id="D9X0B1"/>
<keyword evidence="2" id="KW-1133">Transmembrane helix</keyword>
<dbReference type="HOGENOM" id="CLU_1502624_0_0_11"/>
<dbReference type="OrthoDB" id="4235903at2"/>
<name>D9X0B1_STRVT</name>
<reference evidence="4" key="1">
    <citation type="submission" date="2009-02" db="EMBL/GenBank/DDBJ databases">
        <title>Annotation of Streptomyces viridochromogenes strain DSM 40736.</title>
        <authorList>
            <consortium name="The Broad Institute Genome Sequencing Platform"/>
            <consortium name="Broad Institute Microbial Sequencing Center"/>
            <person name="Fischbach M."/>
            <person name="Godfrey P."/>
            <person name="Ward D."/>
            <person name="Young S."/>
            <person name="Zeng Q."/>
            <person name="Koehrsen M."/>
            <person name="Alvarado L."/>
            <person name="Berlin A.M."/>
            <person name="Bochicchio J."/>
            <person name="Borenstein D."/>
            <person name="Chapman S.B."/>
            <person name="Chen Z."/>
            <person name="Engels R."/>
            <person name="Freedman E."/>
            <person name="Gellesch M."/>
            <person name="Goldberg J."/>
            <person name="Griggs A."/>
            <person name="Gujja S."/>
            <person name="Heilman E.R."/>
            <person name="Heiman D.I."/>
            <person name="Hepburn T.A."/>
            <person name="Howarth C."/>
            <person name="Jen D."/>
            <person name="Larson L."/>
            <person name="Lewis B."/>
            <person name="Mehta T."/>
            <person name="Park D."/>
            <person name="Pearson M."/>
            <person name="Richards J."/>
            <person name="Roberts A."/>
            <person name="Saif S."/>
            <person name="Shea T.D."/>
            <person name="Shenoy N."/>
            <person name="Sisk P."/>
            <person name="Stolte C."/>
            <person name="Sykes S.N."/>
            <person name="Thomson T."/>
            <person name="Walk T."/>
            <person name="White J."/>
            <person name="Yandava C."/>
            <person name="Straight P."/>
            <person name="Clardy J."/>
            <person name="Hung D."/>
            <person name="Kolter R."/>
            <person name="Mekalanos J."/>
            <person name="Walker S."/>
            <person name="Walsh C.T."/>
            <person name="Wieland-Brown L.C."/>
            <person name="Haas B."/>
            <person name="Nusbaum C."/>
            <person name="Birren B."/>
        </authorList>
    </citation>
    <scope>NUCLEOTIDE SEQUENCE [LARGE SCALE GENOMIC DNA]</scope>
    <source>
        <strain evidence="4">DSM 40736 / JCM 4977 / BCRC 1201 / Tue 494</strain>
    </source>
</reference>
<evidence type="ECO:0000256" key="1">
    <source>
        <dbReference type="SAM" id="MobiDB-lite"/>
    </source>
</evidence>
<feature type="region of interest" description="Disordered" evidence="1">
    <location>
        <begin position="128"/>
        <end position="147"/>
    </location>
</feature>
<gene>
    <name evidence="3" type="ORF">SSQG_06013</name>
</gene>
<dbReference type="eggNOG" id="ENOG50321VJ">
    <property type="taxonomic scope" value="Bacteria"/>
</dbReference>
<evidence type="ECO:0000313" key="3">
    <source>
        <dbReference type="EMBL" id="EFL35495.1"/>
    </source>
</evidence>
<dbReference type="EMBL" id="GG657757">
    <property type="protein sequence ID" value="EFL35495.1"/>
    <property type="molecule type" value="Genomic_DNA"/>
</dbReference>
<proteinExistence type="predicted"/>
<dbReference type="RefSeq" id="WP_003993623.1">
    <property type="nucleotide sequence ID" value="NZ_GG657757.1"/>
</dbReference>
<keyword evidence="2" id="KW-0472">Membrane</keyword>
<dbReference type="STRING" id="591159.SSQG_06013"/>
<feature type="transmembrane region" description="Helical" evidence="2">
    <location>
        <begin position="14"/>
        <end position="32"/>
    </location>
</feature>
<accession>D9X0B1</accession>
<sequence length="187" mass="21369">MIAAAADSFTWVDLLKFLPGWLAFVITVGTLIRKWWTRRHVLALGPDDDELRAQLVQLRSWLEEVPSGTRADWFLGSERKEAARRLRDSAARRSDRKLRAALGRAASTWDEIFELAPPPPRMVFRAFGGTHESRERDPEKRKRDAMRDAADLDRFQKMATLAGKALTEVDAALDRLNELERKTIGRS</sequence>
<evidence type="ECO:0000313" key="4">
    <source>
        <dbReference type="Proteomes" id="UP000004184"/>
    </source>
</evidence>
<organism evidence="3 4">
    <name type="scientific">Streptomyces viridochromogenes (strain DSM 40736 / JCM 4977 / BCRC 1201 / Tue 494)</name>
    <dbReference type="NCBI Taxonomy" id="591159"/>
    <lineage>
        <taxon>Bacteria</taxon>
        <taxon>Bacillati</taxon>
        <taxon>Actinomycetota</taxon>
        <taxon>Actinomycetes</taxon>
        <taxon>Kitasatosporales</taxon>
        <taxon>Streptomycetaceae</taxon>
        <taxon>Streptomyces</taxon>
    </lineage>
</organism>
<keyword evidence="4" id="KW-1185">Reference proteome</keyword>
<evidence type="ECO:0000256" key="2">
    <source>
        <dbReference type="SAM" id="Phobius"/>
    </source>
</evidence>
<keyword evidence="2" id="KW-0812">Transmembrane</keyword>
<protein>
    <submittedName>
        <fullName evidence="3">Predicted protein</fullName>
    </submittedName>
</protein>
<dbReference type="Proteomes" id="UP000004184">
    <property type="component" value="Unassembled WGS sequence"/>
</dbReference>